<reference evidence="1" key="1">
    <citation type="submission" date="2021-02" db="EMBL/GenBank/DDBJ databases">
        <authorList>
            <consortium name="DOE Joint Genome Institute"/>
            <person name="Ahrendt S."/>
            <person name="Looney B.P."/>
            <person name="Miyauchi S."/>
            <person name="Morin E."/>
            <person name="Drula E."/>
            <person name="Courty P.E."/>
            <person name="Chicoki N."/>
            <person name="Fauchery L."/>
            <person name="Kohler A."/>
            <person name="Kuo A."/>
            <person name="Labutti K."/>
            <person name="Pangilinan J."/>
            <person name="Lipzen A."/>
            <person name="Riley R."/>
            <person name="Andreopoulos W."/>
            <person name="He G."/>
            <person name="Johnson J."/>
            <person name="Barry K.W."/>
            <person name="Grigoriev I.V."/>
            <person name="Nagy L."/>
            <person name="Hibbett D."/>
            <person name="Henrissat B."/>
            <person name="Matheny P.B."/>
            <person name="Labbe J."/>
            <person name="Martin F."/>
        </authorList>
    </citation>
    <scope>NUCLEOTIDE SEQUENCE</scope>
    <source>
        <strain evidence="1">FP105234-sp</strain>
    </source>
</reference>
<feature type="non-terminal residue" evidence="1">
    <location>
        <position position="77"/>
    </location>
</feature>
<feature type="non-terminal residue" evidence="1">
    <location>
        <position position="1"/>
    </location>
</feature>
<comment type="caution">
    <text evidence="1">The sequence shown here is derived from an EMBL/GenBank/DDBJ whole genome shotgun (WGS) entry which is preliminary data.</text>
</comment>
<organism evidence="1 2">
    <name type="scientific">Auriscalpium vulgare</name>
    <dbReference type="NCBI Taxonomy" id="40419"/>
    <lineage>
        <taxon>Eukaryota</taxon>
        <taxon>Fungi</taxon>
        <taxon>Dikarya</taxon>
        <taxon>Basidiomycota</taxon>
        <taxon>Agaricomycotina</taxon>
        <taxon>Agaricomycetes</taxon>
        <taxon>Russulales</taxon>
        <taxon>Auriscalpiaceae</taxon>
        <taxon>Auriscalpium</taxon>
    </lineage>
</organism>
<protein>
    <submittedName>
        <fullName evidence="1">Uncharacterized protein</fullName>
    </submittedName>
</protein>
<accession>A0ACB8RBU0</accession>
<evidence type="ECO:0000313" key="2">
    <source>
        <dbReference type="Proteomes" id="UP000814033"/>
    </source>
</evidence>
<dbReference type="EMBL" id="MU276114">
    <property type="protein sequence ID" value="KAI0041584.1"/>
    <property type="molecule type" value="Genomic_DNA"/>
</dbReference>
<evidence type="ECO:0000313" key="1">
    <source>
        <dbReference type="EMBL" id="KAI0041584.1"/>
    </source>
</evidence>
<keyword evidence="2" id="KW-1185">Reference proteome</keyword>
<dbReference type="Proteomes" id="UP000814033">
    <property type="component" value="Unassembled WGS sequence"/>
</dbReference>
<reference evidence="1" key="2">
    <citation type="journal article" date="2022" name="New Phytol.">
        <title>Evolutionary transition to the ectomycorrhizal habit in the genomes of a hyperdiverse lineage of mushroom-forming fungi.</title>
        <authorList>
            <person name="Looney B."/>
            <person name="Miyauchi S."/>
            <person name="Morin E."/>
            <person name="Drula E."/>
            <person name="Courty P.E."/>
            <person name="Kohler A."/>
            <person name="Kuo A."/>
            <person name="LaButti K."/>
            <person name="Pangilinan J."/>
            <person name="Lipzen A."/>
            <person name="Riley R."/>
            <person name="Andreopoulos W."/>
            <person name="He G."/>
            <person name="Johnson J."/>
            <person name="Nolan M."/>
            <person name="Tritt A."/>
            <person name="Barry K.W."/>
            <person name="Grigoriev I.V."/>
            <person name="Nagy L.G."/>
            <person name="Hibbett D."/>
            <person name="Henrissat B."/>
            <person name="Matheny P.B."/>
            <person name="Labbe J."/>
            <person name="Martin F.M."/>
        </authorList>
    </citation>
    <scope>NUCLEOTIDE SEQUENCE</scope>
    <source>
        <strain evidence="1">FP105234-sp</strain>
    </source>
</reference>
<proteinExistence type="predicted"/>
<gene>
    <name evidence="1" type="ORF">FA95DRAFT_1459022</name>
</gene>
<name>A0ACB8RBU0_9AGAM</name>
<sequence length="77" mass="7961">GVTRGSAGFECLNTNKALDSCGGCMYPSPFLLESQQGPKGTDCSRLPNVLDVGCSAGRCLVERCKPGFKVSLSGDAC</sequence>